<feature type="compositionally biased region" description="Low complexity" evidence="2">
    <location>
        <begin position="371"/>
        <end position="387"/>
    </location>
</feature>
<gene>
    <name evidence="4" type="ORF">K435DRAFT_874078</name>
</gene>
<dbReference type="SUPFAM" id="SSF50978">
    <property type="entry name" value="WD40 repeat-like"/>
    <property type="match status" value="1"/>
</dbReference>
<sequence>MARGPSLLSSTTLATSAPAQIHIGHVQLRDLIICPRERGVVNYVTRRSIVEQDITNPSSARTLVDLEFTPNTLSSLQLDGKGHTLLAAGGQEAELHLSLHSNSSSRRRTPPVWTFYDRLHASINNSVMLTSLSVAKSNESSMEPRIAISNNDCTVKFFDVPVSLRASNIQKMKDVGLVKLNAPVNHSSISPDGRTLLSVGDSSKVFLHRIYGSSRLTFSPISTPTVPSPAQFPHFYSSPSFVGSFSSAFSPDGSKYAVASQEGVVAVWDVRSTKPLKVFQTDKTRYPSASNNWGVTGTGYSNGWLSDDPYDWTRGNSKAPGWCVRNVKFGGNGCGKEIMTFTEHTSLLHVIDARTFETEEIIRVPSARHASTSTMNSNSHRSSSTANPNRRQLSSRFQVNQRVRHHVPRPYTRPPLTVPGVSATSHLSSSRRDATLLPSPPYVVLALEDTFRISARGSSGVVTTSSSTVPMHTSRQVLRNVPSRELGMGTSGVAEDVFGAFSTPAGGEDDEETGDLVVIPPLGDSEVDDDVRTLLGRHALQTRRLRDESRRLRDEIEDNEEDDERMDIDELDMEVDSVEVGVTGARSVVGPAGLESEPEWDCISSHTPSRTSSPPPGTTGVASGNRWRMWPSVEPVTQEAEEEDALLESEDDEDMGGVGGCGGTEQSTSSADDLDIAGTCFDPSGAFIYVGTTESVVEWNVRGAEKRWWLDEENDWC</sequence>
<dbReference type="PROSITE" id="PS50082">
    <property type="entry name" value="WD_REPEATS_2"/>
    <property type="match status" value="1"/>
</dbReference>
<dbReference type="InterPro" id="IPR036322">
    <property type="entry name" value="WD40_repeat_dom_sf"/>
</dbReference>
<keyword evidence="1" id="KW-0853">WD repeat</keyword>
<feature type="repeat" description="WD" evidence="1">
    <location>
        <begin position="248"/>
        <end position="278"/>
    </location>
</feature>
<evidence type="ECO:0000313" key="4">
    <source>
        <dbReference type="EMBL" id="THU80730.1"/>
    </source>
</evidence>
<evidence type="ECO:0000313" key="5">
    <source>
        <dbReference type="Proteomes" id="UP000297245"/>
    </source>
</evidence>
<dbReference type="PANTHER" id="PTHR43991">
    <property type="entry name" value="WD REPEAT PROTEIN (AFU_ORTHOLOGUE AFUA_8G05640)-RELATED"/>
    <property type="match status" value="1"/>
</dbReference>
<feature type="domain" description="DUF2415" evidence="3">
    <location>
        <begin position="324"/>
        <end position="362"/>
    </location>
</feature>
<dbReference type="EMBL" id="ML179875">
    <property type="protein sequence ID" value="THU80730.1"/>
    <property type="molecule type" value="Genomic_DNA"/>
</dbReference>
<feature type="region of interest" description="Disordered" evidence="2">
    <location>
        <begin position="365"/>
        <end position="433"/>
    </location>
</feature>
<name>A0A4S8KXS3_DENBC</name>
<reference evidence="4 5" key="1">
    <citation type="journal article" date="2019" name="Nat. Ecol. Evol.">
        <title>Megaphylogeny resolves global patterns of mushroom evolution.</title>
        <authorList>
            <person name="Varga T."/>
            <person name="Krizsan K."/>
            <person name="Foldi C."/>
            <person name="Dima B."/>
            <person name="Sanchez-Garcia M."/>
            <person name="Sanchez-Ramirez S."/>
            <person name="Szollosi G.J."/>
            <person name="Szarkandi J.G."/>
            <person name="Papp V."/>
            <person name="Albert L."/>
            <person name="Andreopoulos W."/>
            <person name="Angelini C."/>
            <person name="Antonin V."/>
            <person name="Barry K.W."/>
            <person name="Bougher N.L."/>
            <person name="Buchanan P."/>
            <person name="Buyck B."/>
            <person name="Bense V."/>
            <person name="Catcheside P."/>
            <person name="Chovatia M."/>
            <person name="Cooper J."/>
            <person name="Damon W."/>
            <person name="Desjardin D."/>
            <person name="Finy P."/>
            <person name="Geml J."/>
            <person name="Haridas S."/>
            <person name="Hughes K."/>
            <person name="Justo A."/>
            <person name="Karasinski D."/>
            <person name="Kautmanova I."/>
            <person name="Kiss B."/>
            <person name="Kocsube S."/>
            <person name="Kotiranta H."/>
            <person name="LaButti K.M."/>
            <person name="Lechner B.E."/>
            <person name="Liimatainen K."/>
            <person name="Lipzen A."/>
            <person name="Lukacs Z."/>
            <person name="Mihaltcheva S."/>
            <person name="Morgado L.N."/>
            <person name="Niskanen T."/>
            <person name="Noordeloos M.E."/>
            <person name="Ohm R.A."/>
            <person name="Ortiz-Santana B."/>
            <person name="Ovrebo C."/>
            <person name="Racz N."/>
            <person name="Riley R."/>
            <person name="Savchenko A."/>
            <person name="Shiryaev A."/>
            <person name="Soop K."/>
            <person name="Spirin V."/>
            <person name="Szebenyi C."/>
            <person name="Tomsovsky M."/>
            <person name="Tulloss R.E."/>
            <person name="Uehling J."/>
            <person name="Grigoriev I.V."/>
            <person name="Vagvolgyi C."/>
            <person name="Papp T."/>
            <person name="Martin F.M."/>
            <person name="Miettinen O."/>
            <person name="Hibbett D.S."/>
            <person name="Nagy L.G."/>
        </authorList>
    </citation>
    <scope>NUCLEOTIDE SEQUENCE [LARGE SCALE GENOMIC DNA]</scope>
    <source>
        <strain evidence="4 5">CBS 962.96</strain>
    </source>
</reference>
<feature type="compositionally biased region" description="Acidic residues" evidence="2">
    <location>
        <begin position="639"/>
        <end position="655"/>
    </location>
</feature>
<dbReference type="Gene3D" id="2.130.10.10">
    <property type="entry name" value="YVTN repeat-like/Quinoprotein amine dehydrogenase"/>
    <property type="match status" value="1"/>
</dbReference>
<dbReference type="InterPro" id="IPR019417">
    <property type="entry name" value="DUF2415"/>
</dbReference>
<dbReference type="OrthoDB" id="64353at2759"/>
<evidence type="ECO:0000256" key="2">
    <source>
        <dbReference type="SAM" id="MobiDB-lite"/>
    </source>
</evidence>
<keyword evidence="5" id="KW-1185">Reference proteome</keyword>
<feature type="compositionally biased region" description="Polar residues" evidence="2">
    <location>
        <begin position="388"/>
        <end position="401"/>
    </location>
</feature>
<dbReference type="InterPro" id="IPR015943">
    <property type="entry name" value="WD40/YVTN_repeat-like_dom_sf"/>
</dbReference>
<feature type="compositionally biased region" description="Low complexity" evidence="2">
    <location>
        <begin position="604"/>
        <end position="624"/>
    </location>
</feature>
<dbReference type="PANTHER" id="PTHR43991:SF9">
    <property type="entry name" value="DUF2415 DOMAIN-CONTAINING PROTEIN"/>
    <property type="match status" value="1"/>
</dbReference>
<proteinExistence type="predicted"/>
<organism evidence="4 5">
    <name type="scientific">Dendrothele bispora (strain CBS 962.96)</name>
    <dbReference type="NCBI Taxonomy" id="1314807"/>
    <lineage>
        <taxon>Eukaryota</taxon>
        <taxon>Fungi</taxon>
        <taxon>Dikarya</taxon>
        <taxon>Basidiomycota</taxon>
        <taxon>Agaricomycotina</taxon>
        <taxon>Agaricomycetes</taxon>
        <taxon>Agaricomycetidae</taxon>
        <taxon>Agaricales</taxon>
        <taxon>Agaricales incertae sedis</taxon>
        <taxon>Dendrothele</taxon>
    </lineage>
</organism>
<dbReference type="Pfam" id="PF10313">
    <property type="entry name" value="DUF2415"/>
    <property type="match status" value="1"/>
</dbReference>
<protein>
    <recommendedName>
        <fullName evidence="3">DUF2415 domain-containing protein</fullName>
    </recommendedName>
</protein>
<evidence type="ECO:0000259" key="3">
    <source>
        <dbReference type="Pfam" id="PF10313"/>
    </source>
</evidence>
<dbReference type="Proteomes" id="UP000297245">
    <property type="component" value="Unassembled WGS sequence"/>
</dbReference>
<dbReference type="AlphaFoldDB" id="A0A4S8KXS3"/>
<evidence type="ECO:0000256" key="1">
    <source>
        <dbReference type="PROSITE-ProRule" id="PRU00221"/>
    </source>
</evidence>
<feature type="region of interest" description="Disordered" evidence="2">
    <location>
        <begin position="589"/>
        <end position="670"/>
    </location>
</feature>
<accession>A0A4S8KXS3</accession>
<dbReference type="SMART" id="SM00320">
    <property type="entry name" value="WD40"/>
    <property type="match status" value="3"/>
</dbReference>
<dbReference type="InterPro" id="IPR001680">
    <property type="entry name" value="WD40_rpt"/>
</dbReference>